<proteinExistence type="inferred from homology"/>
<comment type="caution">
    <text evidence="4">The sequence shown here is derived from an EMBL/GenBank/DDBJ whole genome shotgun (WGS) entry which is preliminary data.</text>
</comment>
<dbReference type="PANTHER" id="PTHR11527">
    <property type="entry name" value="HEAT-SHOCK PROTEIN 20 FAMILY MEMBER"/>
    <property type="match status" value="1"/>
</dbReference>
<accession>A0ABV5J5Y9</accession>
<feature type="domain" description="SHSP" evidence="3">
    <location>
        <begin position="40"/>
        <end position="153"/>
    </location>
</feature>
<dbReference type="Pfam" id="PF00011">
    <property type="entry name" value="HSP20"/>
    <property type="match status" value="1"/>
</dbReference>
<dbReference type="Proteomes" id="UP001589654">
    <property type="component" value="Unassembled WGS sequence"/>
</dbReference>
<evidence type="ECO:0000256" key="2">
    <source>
        <dbReference type="RuleBase" id="RU003616"/>
    </source>
</evidence>
<dbReference type="InterPro" id="IPR002068">
    <property type="entry name" value="A-crystallin/Hsp20_dom"/>
</dbReference>
<dbReference type="CDD" id="cd06464">
    <property type="entry name" value="ACD_sHsps-like"/>
    <property type="match status" value="1"/>
</dbReference>
<evidence type="ECO:0000256" key="1">
    <source>
        <dbReference type="PROSITE-ProRule" id="PRU00285"/>
    </source>
</evidence>
<evidence type="ECO:0000259" key="3">
    <source>
        <dbReference type="PROSITE" id="PS01031"/>
    </source>
</evidence>
<dbReference type="SUPFAM" id="SSF49764">
    <property type="entry name" value="HSP20-like chaperones"/>
    <property type="match status" value="1"/>
</dbReference>
<dbReference type="InterPro" id="IPR031107">
    <property type="entry name" value="Small_HSP"/>
</dbReference>
<name>A0ABV5J5Y9_9BACT</name>
<dbReference type="EMBL" id="JBHMEW010000059">
    <property type="protein sequence ID" value="MFB9212237.1"/>
    <property type="molecule type" value="Genomic_DNA"/>
</dbReference>
<keyword evidence="5" id="KW-1185">Reference proteome</keyword>
<sequence>MNLEPSKTKKSPSIWTNLVSPLQSLLGKDLFDSDIDLWPQKLGINVPTVNTIEKPKAYELEMAAPGLEKKDFKIQLDNQVLTISSEKSEEKEENEKGSSRKEFSFHSFCRSFSLPENVLEDKIEAKYENGILKIIIPKAKETSVQPTHQISID</sequence>
<dbReference type="RefSeq" id="WP_290246506.1">
    <property type="nucleotide sequence ID" value="NZ_JAUFQT010000001.1"/>
</dbReference>
<dbReference type="InterPro" id="IPR008978">
    <property type="entry name" value="HSP20-like_chaperone"/>
</dbReference>
<comment type="similarity">
    <text evidence="1 2">Belongs to the small heat shock protein (HSP20) family.</text>
</comment>
<gene>
    <name evidence="4" type="ORF">ACFFUR_10505</name>
</gene>
<evidence type="ECO:0000313" key="5">
    <source>
        <dbReference type="Proteomes" id="UP001589654"/>
    </source>
</evidence>
<organism evidence="4 5">
    <name type="scientific">Echinicola jeungdonensis</name>
    <dbReference type="NCBI Taxonomy" id="709343"/>
    <lineage>
        <taxon>Bacteria</taxon>
        <taxon>Pseudomonadati</taxon>
        <taxon>Bacteroidota</taxon>
        <taxon>Cytophagia</taxon>
        <taxon>Cytophagales</taxon>
        <taxon>Cyclobacteriaceae</taxon>
        <taxon>Echinicola</taxon>
    </lineage>
</organism>
<dbReference type="PROSITE" id="PS01031">
    <property type="entry name" value="SHSP"/>
    <property type="match status" value="1"/>
</dbReference>
<dbReference type="Gene3D" id="2.60.40.790">
    <property type="match status" value="1"/>
</dbReference>
<protein>
    <submittedName>
        <fullName evidence="4">Hsp20/alpha crystallin family protein</fullName>
    </submittedName>
</protein>
<evidence type="ECO:0000313" key="4">
    <source>
        <dbReference type="EMBL" id="MFB9212237.1"/>
    </source>
</evidence>
<reference evidence="4 5" key="1">
    <citation type="submission" date="2024-09" db="EMBL/GenBank/DDBJ databases">
        <authorList>
            <person name="Sun Q."/>
            <person name="Mori K."/>
        </authorList>
    </citation>
    <scope>NUCLEOTIDE SEQUENCE [LARGE SCALE GENOMIC DNA]</scope>
    <source>
        <strain evidence="4 5">CECT 7682</strain>
    </source>
</reference>